<feature type="region of interest" description="Disordered" evidence="7">
    <location>
        <begin position="645"/>
        <end position="674"/>
    </location>
</feature>
<dbReference type="CDD" id="cd01201">
    <property type="entry name" value="PH_BEACH"/>
    <property type="match status" value="1"/>
</dbReference>
<dbReference type="Pfam" id="PF14844">
    <property type="entry name" value="PH_BEACH"/>
    <property type="match status" value="1"/>
</dbReference>
<dbReference type="PANTHER" id="PTHR46108:SF4">
    <property type="entry name" value="BLUE CHEESE"/>
    <property type="match status" value="1"/>
</dbReference>
<feature type="compositionally biased region" description="Acidic residues" evidence="7">
    <location>
        <begin position="665"/>
        <end position="674"/>
    </location>
</feature>
<name>A0A4Q1BU64_TREME</name>
<dbReference type="InterPro" id="IPR000306">
    <property type="entry name" value="Znf_FYVE"/>
</dbReference>
<organism evidence="10 11">
    <name type="scientific">Tremella mesenterica</name>
    <name type="common">Jelly fungus</name>
    <dbReference type="NCBI Taxonomy" id="5217"/>
    <lineage>
        <taxon>Eukaryota</taxon>
        <taxon>Fungi</taxon>
        <taxon>Dikarya</taxon>
        <taxon>Basidiomycota</taxon>
        <taxon>Agaricomycotina</taxon>
        <taxon>Tremellomycetes</taxon>
        <taxon>Tremellales</taxon>
        <taxon>Tremellaceae</taxon>
        <taxon>Tremella</taxon>
    </lineage>
</organism>
<dbReference type="OrthoDB" id="26681at2759"/>
<dbReference type="SUPFAM" id="SSF50978">
    <property type="entry name" value="WD40 repeat-like"/>
    <property type="match status" value="1"/>
</dbReference>
<protein>
    <recommendedName>
        <fullName evidence="12">Beige/BEACH domain-containing protein</fullName>
    </recommendedName>
</protein>
<feature type="compositionally biased region" description="Polar residues" evidence="7">
    <location>
        <begin position="19"/>
        <end position="30"/>
    </location>
</feature>
<dbReference type="PROSITE" id="PS51783">
    <property type="entry name" value="PH_BEACH"/>
    <property type="match status" value="1"/>
</dbReference>
<dbReference type="STRING" id="5217.A0A4Q1BU64"/>
<dbReference type="FunCoup" id="A0A4Q1BU64">
    <property type="interactions" value="60"/>
</dbReference>
<dbReference type="InterPro" id="IPR015943">
    <property type="entry name" value="WD40/YVTN_repeat-like_dom_sf"/>
</dbReference>
<feature type="region of interest" description="Disordered" evidence="7">
    <location>
        <begin position="233"/>
        <end position="252"/>
    </location>
</feature>
<dbReference type="InterPro" id="IPR023362">
    <property type="entry name" value="PH-BEACH_dom"/>
</dbReference>
<dbReference type="InterPro" id="IPR000409">
    <property type="entry name" value="BEACH_dom"/>
</dbReference>
<feature type="region of interest" description="Disordered" evidence="7">
    <location>
        <begin position="1"/>
        <end position="112"/>
    </location>
</feature>
<dbReference type="Gene3D" id="3.30.40.10">
    <property type="entry name" value="Zinc/RING finger domain, C3HC4 (zinc finger)"/>
    <property type="match status" value="1"/>
</dbReference>
<dbReference type="SUPFAM" id="SSF57903">
    <property type="entry name" value="FYVE/PHD zinc finger"/>
    <property type="match status" value="1"/>
</dbReference>
<evidence type="ECO:0000259" key="9">
    <source>
        <dbReference type="PROSITE" id="PS51783"/>
    </source>
</evidence>
<feature type="compositionally biased region" description="Basic residues" evidence="7">
    <location>
        <begin position="760"/>
        <end position="769"/>
    </location>
</feature>
<dbReference type="Gene3D" id="2.130.10.10">
    <property type="entry name" value="YVTN repeat-like/Quinoprotein amine dehydrogenase"/>
    <property type="match status" value="1"/>
</dbReference>
<keyword evidence="11" id="KW-1185">Reference proteome</keyword>
<dbReference type="InterPro" id="IPR051944">
    <property type="entry name" value="BEACH_domain_protein"/>
</dbReference>
<feature type="compositionally biased region" description="Low complexity" evidence="7">
    <location>
        <begin position="235"/>
        <end position="246"/>
    </location>
</feature>
<dbReference type="InterPro" id="IPR011993">
    <property type="entry name" value="PH-like_dom_sf"/>
</dbReference>
<feature type="domain" description="BEACH" evidence="8">
    <location>
        <begin position="1788"/>
        <end position="2077"/>
    </location>
</feature>
<sequence length="2506" mass="280228">MFKLLKDLTRAPEPLSRPPIQTSQDSSSLTPPYVPRVRANSRSVPSVVQQSSTTSNRDDEVPPSRSNPGIVANINDEVSSGSDTNKEGIKISRNGKQKQKQEQEQEEKSEDGKRVVGLLNGLKVGNGVMDYVEGLSQLLSIPPNSHSRGAFRRHDGFQILLNVFTKGLSWKETSREMTEEEKQVEEVQRWEGVRLGFEVLSWAQDREGTKFFESQGGYLSLLPSLYTLVPPSIPTPSSSSGPSIQPHRNDSRGPNGKVLSYLLAHILNNNYALLSLSLSHPCPNYGELYLRWPRALSLLWSYVWTQPLSHSSTLVSDKPDERDQDEQYILITHGHFETSNQPSDNHAKLVLRFFQILLQIIQSSTANLLSVHTHLPRLAEFLLIRLYGPDIPRKYDVTFPPRAEWHEGVTSPVLVEWKPPSEELRGIYLELLRRMLDAGVSQEITWRLFTLVKTQQEFNSGLSTSTTGGNDANNDILNLNKTHSEKEIIVTDFAQSDTSSPSIREQEVNGKSELSSTKLDRMKVPIAMKGKEREKMKSRNGPLPHLTILPLESAPKETLRCEVLQLIKHSMRARPPNAFVFRPGEAGGLILRDLGKTWVTSQKGFNFSCWIQITKLNGPLTILHISQSSHTLLKIRILENSQIGITTHSHSPPHPHPHPTHSENHEEEEEEEGEEIVCPAPDALIPHNQYTHFSLNMRKSRSGEYSEVRLYIHGVRVGSMKVRFPIHIHATRPVSGINNVSQEMTGGSKEEGAGQGYSRRERKMKREMRRGKEMREEENEWMLARALLLEDAIPEDLILLMYHLGPRYTGNFQEPLGKFLTYEGAAAINIYISSQAQTSEDKRMFTSPVNSILVRAIRQGPAIPEENILLSICAKDILHAHHSSKITCPLVDTCINAAMPHPARAKQVRHGLIHLQGNVFPSVTMCLDEAVGMVGGGIVVLKMIDMAQNSEELADALGILRDMIRSSWAASEEMERIHGFELLAALLRPKMLNMVDVQCTKIILSMLGINMDRPAIATVHNSVAYRTIGLEFELWSLAPLGITSLYLQHFEYLLSTSRHARYNLLRTFQRSSMIKKPLHTLRSNYFDPAVIPVVVDTLRLVLSARWSSEDSIKPVFSYLVSGLCQQNTGFLDPSIEPPPSQQAPSLILNMMAQLLHTPQRLIKLNKSIALHRLLVVFISSNSTYYVIIPCLNILEKSMTTKGMETFQRSFESEGGFALLARTLPSIWRKDIQEYVLRMMLGPEENREGKNILACPQLLSCVMSTLEILLQVGGEEDSPTRPMNSRTRSGTVTSLRSVRMSPIITTDTRPESSSLFDLLTELTTIYRTSHPFRRNLTGRRVETMLPSLAEFAAVSASGPSQIVSPQRAAARAWLLALIEMSKLPRSLITQMNLIVEQLGSPLQSSSSYVPQSPLASPSSIYSATSPRQTSMSGSYFGSPLSGKGFTPSSPGLRRRPSTDAGLTMTRQRSYGDKREKRTPLKRVLTNESVLEGGRDKNAAWKMIIIQTDAQTHAKLTIERKEYWNRISSQDWPRHAAALRTENGLWPDDIGPTPWRLDGSEGPLRMRNRLERINAIPEQGTTRGKSKLRDAIPSVDELSSAVSRINVAPWEDPFALALGQAAVIAEEDKNDKMRRIAKSLQSGDVVEEAHNIVRIVGVDACPGLLILGKRNLYLIDGLLQTPDGEVIDASDAPKDVLSIPSGTLVELDVADQQSLRWSYSDIVENNKRAFLFRDVALELYFADKRNFLVVFKDKAQRQKVCQKISAKNDGRDAISRSVIGNFVLDTVARAMERSEQQLEAMTKKWQQREISNFAYLQLLNQYANRTPNDVTQYPVFPWVLADYTSSILDLDKESTFRDLSLPMGALTPARREAAVERYAATEGVGEKPFHYGTHYSSSMIVCGFMIRLSPFTEIFLALQGGQFDLADRLFSNIARSWDSASSDNRGDVRELIPEFFYSSSFLININHHDFGKTQTAGETVDDVALPPWALGDPLLFTHRHREALESDHVSRHLPQWIDLIFGYKQRDPTAFNCFHPLSYRGAVDLEAMEDEGEKATSTAIIHNFGQTPAQIFKFPHSHKFLSSGSTLPLGTTFGAAEHWQLLLRSIVPVTETTTAIDDIIEHRGDAKPGVLQKGRLAIPGHHLSIHYGYTDGSLRIYYQEGPTHRLVHLIEGISVKHAVFATPTLLITASSTSVFTAWRVSIKGLAYKKGDASLHREATLRGHTREVTCLAASTGWSLLVSGSKDGTAMVWDTNRLRYTRTLQTPRSESIVFVSIHEPDGTIALASRKHIYLFSLNGHPIATTSIHSKPTSDMSNPDEEYTGGIGFLNREFVKEGMIFAIGVGRQVAIYRCIPGRGEGERPWRVEEQGRVYGSDDHHFGNCSMVRFVGETLYAGFRPGQNGKHAMYQWSLPEGNARHVGDNVSSICMQSGCGRHFGLLEPRRHCGGCGGLFCGTHAVHVELLTLRYCPSCRDRLSLVNVLGIFGRKEIPGQRSRSVSRSMSPAPPSWT</sequence>
<feature type="compositionally biased region" description="Low complexity" evidence="7">
    <location>
        <begin position="40"/>
        <end position="55"/>
    </location>
</feature>
<evidence type="ECO:0000256" key="5">
    <source>
        <dbReference type="ARBA" id="ARBA00022833"/>
    </source>
</evidence>
<dbReference type="PANTHER" id="PTHR46108">
    <property type="entry name" value="BLUE CHEESE"/>
    <property type="match status" value="1"/>
</dbReference>
<feature type="region of interest" description="Disordered" evidence="7">
    <location>
        <begin position="738"/>
        <end position="771"/>
    </location>
</feature>
<dbReference type="SUPFAM" id="SSF50729">
    <property type="entry name" value="PH domain-like"/>
    <property type="match status" value="1"/>
</dbReference>
<dbReference type="PROSITE" id="PS50197">
    <property type="entry name" value="BEACH"/>
    <property type="match status" value="1"/>
</dbReference>
<feature type="compositionally biased region" description="Basic and acidic residues" evidence="7">
    <location>
        <begin position="1468"/>
        <end position="1477"/>
    </location>
</feature>
<dbReference type="InterPro" id="IPR001680">
    <property type="entry name" value="WD40_rpt"/>
</dbReference>
<dbReference type="InParanoid" id="A0A4Q1BU64"/>
<dbReference type="InterPro" id="IPR013083">
    <property type="entry name" value="Znf_RING/FYVE/PHD"/>
</dbReference>
<evidence type="ECO:0000256" key="6">
    <source>
        <dbReference type="PROSITE-ProRule" id="PRU00221"/>
    </source>
</evidence>
<dbReference type="Gene3D" id="1.10.1540.10">
    <property type="entry name" value="BEACH domain"/>
    <property type="match status" value="1"/>
</dbReference>
<feature type="compositionally biased region" description="Polar residues" evidence="7">
    <location>
        <begin position="1414"/>
        <end position="1434"/>
    </location>
</feature>
<dbReference type="SMART" id="SM00064">
    <property type="entry name" value="FYVE"/>
    <property type="match status" value="1"/>
</dbReference>
<feature type="region of interest" description="Disordered" evidence="7">
    <location>
        <begin position="495"/>
        <end position="515"/>
    </location>
</feature>
<dbReference type="SMART" id="SM00320">
    <property type="entry name" value="WD40"/>
    <property type="match status" value="1"/>
</dbReference>
<dbReference type="CDD" id="cd06071">
    <property type="entry name" value="Beach"/>
    <property type="match status" value="1"/>
</dbReference>
<dbReference type="PROSITE" id="PS50294">
    <property type="entry name" value="WD_REPEATS_REGION"/>
    <property type="match status" value="1"/>
</dbReference>
<dbReference type="InterPro" id="IPR036372">
    <property type="entry name" value="BEACH_dom_sf"/>
</dbReference>
<evidence type="ECO:0000256" key="3">
    <source>
        <dbReference type="ARBA" id="ARBA00022737"/>
    </source>
</evidence>
<gene>
    <name evidence="10" type="ORF">M231_01220</name>
</gene>
<evidence type="ECO:0000313" key="11">
    <source>
        <dbReference type="Proteomes" id="UP000289152"/>
    </source>
</evidence>
<proteinExistence type="predicted"/>
<dbReference type="Pfam" id="PF02138">
    <property type="entry name" value="Beach"/>
    <property type="match status" value="1"/>
</dbReference>
<keyword evidence="3" id="KW-0677">Repeat</keyword>
<dbReference type="Proteomes" id="UP000289152">
    <property type="component" value="Unassembled WGS sequence"/>
</dbReference>
<feature type="region of interest" description="Disordered" evidence="7">
    <location>
        <begin position="1414"/>
        <end position="1477"/>
    </location>
</feature>
<evidence type="ECO:0000256" key="4">
    <source>
        <dbReference type="ARBA" id="ARBA00022771"/>
    </source>
</evidence>
<dbReference type="Gene3D" id="2.30.29.30">
    <property type="entry name" value="Pleckstrin-homology domain (PH domain)/Phosphotyrosine-binding domain (PTB)"/>
    <property type="match status" value="1"/>
</dbReference>
<evidence type="ECO:0000313" key="10">
    <source>
        <dbReference type="EMBL" id="RXK41512.1"/>
    </source>
</evidence>
<dbReference type="SUPFAM" id="SSF81837">
    <property type="entry name" value="BEACH domain"/>
    <property type="match status" value="1"/>
</dbReference>
<keyword evidence="1 6" id="KW-0853">WD repeat</keyword>
<reference evidence="10 11" key="1">
    <citation type="submission" date="2016-06" db="EMBL/GenBank/DDBJ databases">
        <title>Evolution of pathogenesis and genome organization in the Tremellales.</title>
        <authorList>
            <person name="Cuomo C."/>
            <person name="Litvintseva A."/>
            <person name="Heitman J."/>
            <person name="Chen Y."/>
            <person name="Sun S."/>
            <person name="Springer D."/>
            <person name="Dromer F."/>
            <person name="Young S."/>
            <person name="Zeng Q."/>
            <person name="Chapman S."/>
            <person name="Gujja S."/>
            <person name="Saif S."/>
            <person name="Birren B."/>
        </authorList>
    </citation>
    <scope>NUCLEOTIDE SEQUENCE [LARGE SCALE GENOMIC DNA]</scope>
    <source>
        <strain evidence="10 11">ATCC 28783</strain>
    </source>
</reference>
<dbReference type="InterPro" id="IPR036322">
    <property type="entry name" value="WD40_repeat_dom_sf"/>
</dbReference>
<keyword evidence="5" id="KW-0862">Zinc</keyword>
<keyword evidence="4" id="KW-0863">Zinc-finger</keyword>
<keyword evidence="2" id="KW-0479">Metal-binding</keyword>
<feature type="compositionally biased region" description="Basic and acidic residues" evidence="7">
    <location>
        <begin position="1"/>
        <end position="10"/>
    </location>
</feature>
<comment type="caution">
    <text evidence="10">The sequence shown here is derived from an EMBL/GenBank/DDBJ whole genome shotgun (WGS) entry which is preliminary data.</text>
</comment>
<evidence type="ECO:0000256" key="2">
    <source>
        <dbReference type="ARBA" id="ARBA00022723"/>
    </source>
</evidence>
<evidence type="ECO:0000259" key="8">
    <source>
        <dbReference type="PROSITE" id="PS50197"/>
    </source>
</evidence>
<dbReference type="GO" id="GO:0008270">
    <property type="term" value="F:zinc ion binding"/>
    <property type="evidence" value="ECO:0007669"/>
    <property type="project" value="UniProtKB-KW"/>
</dbReference>
<dbReference type="VEuPathDB" id="FungiDB:TREMEDRAFT_33244"/>
<evidence type="ECO:0000256" key="1">
    <source>
        <dbReference type="ARBA" id="ARBA00022574"/>
    </source>
</evidence>
<accession>A0A4Q1BU64</accession>
<feature type="repeat" description="WD" evidence="6">
    <location>
        <begin position="2218"/>
        <end position="2259"/>
    </location>
</feature>
<dbReference type="EMBL" id="SDIL01000008">
    <property type="protein sequence ID" value="RXK41512.1"/>
    <property type="molecule type" value="Genomic_DNA"/>
</dbReference>
<dbReference type="Pfam" id="PF00400">
    <property type="entry name" value="WD40"/>
    <property type="match status" value="1"/>
</dbReference>
<dbReference type="SMART" id="SM01026">
    <property type="entry name" value="Beach"/>
    <property type="match status" value="1"/>
</dbReference>
<dbReference type="PROSITE" id="PS50082">
    <property type="entry name" value="WD_REPEATS_2"/>
    <property type="match status" value="1"/>
</dbReference>
<evidence type="ECO:0008006" key="12">
    <source>
        <dbReference type="Google" id="ProtNLM"/>
    </source>
</evidence>
<feature type="domain" description="BEACH-type PH" evidence="9">
    <location>
        <begin position="1639"/>
        <end position="1763"/>
    </location>
</feature>
<evidence type="ECO:0000256" key="7">
    <source>
        <dbReference type="SAM" id="MobiDB-lite"/>
    </source>
</evidence>
<dbReference type="InterPro" id="IPR011011">
    <property type="entry name" value="Znf_FYVE_PHD"/>
</dbReference>